<dbReference type="Proteomes" id="UP000030232">
    <property type="component" value="Segment"/>
</dbReference>
<reference evidence="1 2" key="1">
    <citation type="journal article" date="2015" name="Appl. Environ. Microbiol.">
        <title>Effects of actin-like proteins encoded by two Bacillus pumilus phages on unstable lysogeny, revealed by genomic analysis.</title>
        <authorList>
            <person name="Yuan Y."/>
            <person name="Peng Q."/>
            <person name="Wu D."/>
            <person name="Kou Z."/>
            <person name="Wu Y."/>
            <person name="Liu P."/>
            <person name="Gao M."/>
        </authorList>
    </citation>
    <scope>NUCLEOTIDE SEQUENCE [LARGE SCALE GENOMIC DNA]</scope>
</reference>
<organism evidence="1 2">
    <name type="scientific">Bacillus phage Bp8p-C</name>
    <dbReference type="NCBI Taxonomy" id="1445810"/>
    <lineage>
        <taxon>Viruses</taxon>
        <taxon>Duplodnaviria</taxon>
        <taxon>Heunggongvirae</taxon>
        <taxon>Uroviricota</taxon>
        <taxon>Caudoviricetes</taxon>
        <taxon>Herelleviridae</taxon>
        <taxon>Bastillevirinae</taxon>
        <taxon>Agatevirus</taxon>
        <taxon>Agatevirus Bp8pC</taxon>
    </lineage>
</organism>
<proteinExistence type="predicted"/>
<dbReference type="EMBL" id="KJ010547">
    <property type="protein sequence ID" value="AHJ87609.1"/>
    <property type="molecule type" value="Genomic_DNA"/>
</dbReference>
<keyword evidence="2" id="KW-1185">Reference proteome</keyword>
<gene>
    <name evidence="1" type="ORF">Bp8pC_179</name>
</gene>
<sequence>MDILTEQELERLGRLLYKAYCDGDGYREVIAAGTGERIMSLSAERAWVLMGGFMMERESTLRQDNIPMQDHVETFWAMIDELN</sequence>
<evidence type="ECO:0000313" key="2">
    <source>
        <dbReference type="Proteomes" id="UP000030232"/>
    </source>
</evidence>
<dbReference type="GeneID" id="26797998"/>
<name>A0A0A0PIZ3_9CAUD</name>
<dbReference type="RefSeq" id="YP_009227086.1">
    <property type="nucleotide sequence ID" value="NC_029121.1"/>
</dbReference>
<protein>
    <submittedName>
        <fullName evidence="1">Uncharacterized protein</fullName>
    </submittedName>
</protein>
<dbReference type="OrthoDB" id="40794at10239"/>
<dbReference type="KEGG" id="vg:26797998"/>
<accession>A0A0A0PIZ3</accession>
<evidence type="ECO:0000313" key="1">
    <source>
        <dbReference type="EMBL" id="AHJ87609.1"/>
    </source>
</evidence>